<reference evidence="1 2" key="1">
    <citation type="submission" date="2016-04" db="EMBL/GenBank/DDBJ databases">
        <title>ATOL: Assembling a taxonomically balanced genome-scale reconstruction of the evolutionary history of the Enterobacteriaceae.</title>
        <authorList>
            <person name="Plunkett G.III."/>
            <person name="Neeno-Eckwall E.C."/>
            <person name="Glasner J.D."/>
            <person name="Perna N.T."/>
        </authorList>
    </citation>
    <scope>NUCLEOTIDE SEQUENCE [LARGE SCALE GENOMIC DNA]</scope>
    <source>
        <strain evidence="1 2">ATCC 51603</strain>
    </source>
</reference>
<organism evidence="1 2">
    <name type="scientific">Kluyvera georgiana ATCC 51603</name>
    <dbReference type="NCBI Taxonomy" id="1354264"/>
    <lineage>
        <taxon>Bacteria</taxon>
        <taxon>Pseudomonadati</taxon>
        <taxon>Pseudomonadota</taxon>
        <taxon>Gammaproteobacteria</taxon>
        <taxon>Enterobacterales</taxon>
        <taxon>Enterobacteriaceae</taxon>
        <taxon>Kluyvera</taxon>
    </lineage>
</organism>
<evidence type="ECO:0000313" key="1">
    <source>
        <dbReference type="EMBL" id="OAT44891.1"/>
    </source>
</evidence>
<sequence>MFKLSPIRKKTNKLHKLLNNGYRFVIMHEDEIIEPFRYEIEARRKLFFGRKLLSISDLIDSINDSVKTQAKRAP</sequence>
<gene>
    <name evidence="1" type="ORF">M989_04568</name>
</gene>
<comment type="caution">
    <text evidence="1">The sequence shown here is derived from an EMBL/GenBank/DDBJ whole genome shotgun (WGS) entry which is preliminary data.</text>
</comment>
<keyword evidence="2" id="KW-1185">Reference proteome</keyword>
<dbReference type="PATRIC" id="fig|1354264.4.peg.4745"/>
<dbReference type="EMBL" id="LXEU01000099">
    <property type="protein sequence ID" value="OAT44891.1"/>
    <property type="molecule type" value="Genomic_DNA"/>
</dbReference>
<name>A0A1B7JAE4_9ENTR</name>
<accession>A0A1B7JAE4</accession>
<proteinExistence type="predicted"/>
<protein>
    <submittedName>
        <fullName evidence="1">Uncharacterized protein</fullName>
    </submittedName>
</protein>
<evidence type="ECO:0000313" key="2">
    <source>
        <dbReference type="Proteomes" id="UP000078386"/>
    </source>
</evidence>
<dbReference type="Proteomes" id="UP000078386">
    <property type="component" value="Unassembled WGS sequence"/>
</dbReference>
<dbReference type="AlphaFoldDB" id="A0A1B7JAE4"/>